<dbReference type="EMBL" id="FWXZ01000009">
    <property type="protein sequence ID" value="SMC91278.1"/>
    <property type="molecule type" value="Genomic_DNA"/>
</dbReference>
<evidence type="ECO:0000313" key="2">
    <source>
        <dbReference type="Proteomes" id="UP000192328"/>
    </source>
</evidence>
<gene>
    <name evidence="1" type="ORF">SAMN06297397_3110</name>
</gene>
<reference evidence="1" key="1">
    <citation type="submission" date="2017-04" db="EMBL/GenBank/DDBJ databases">
        <authorList>
            <person name="Varghese N."/>
            <person name="Submissions S."/>
        </authorList>
    </citation>
    <scope>NUCLEOTIDE SEQUENCE</scope>
    <source>
        <strain evidence="1">WTE2008</strain>
    </source>
</reference>
<dbReference type="Proteomes" id="UP000192328">
    <property type="component" value="Unassembled WGS sequence"/>
</dbReference>
<organism evidence="1 2">
    <name type="scientific">Aristaeella lactis</name>
    <dbReference type="NCBI Taxonomy" id="3046383"/>
    <lineage>
        <taxon>Bacteria</taxon>
        <taxon>Bacillati</taxon>
        <taxon>Bacillota</taxon>
        <taxon>Clostridia</taxon>
        <taxon>Eubacteriales</taxon>
        <taxon>Aristaeellaceae</taxon>
        <taxon>Aristaeella</taxon>
    </lineage>
</organism>
<evidence type="ECO:0000313" key="1">
    <source>
        <dbReference type="EMBL" id="SMC91278.1"/>
    </source>
</evidence>
<keyword evidence="2" id="KW-1185">Reference proteome</keyword>
<sequence>MTGGFIIWTIVSLVLAGIGVWALRSEKAVGFFAGVNPPEVSDVRRYNRAVAKLWFVYAALFELLGLPFLLARHHSAAFLCCFGAVPLSLGLMLAYHCILEKYRKK</sequence>
<accession>A0AC61PQF1</accession>
<protein>
    <submittedName>
        <fullName evidence="1">Uncharacterized protein</fullName>
    </submittedName>
</protein>
<proteinExistence type="predicted"/>
<comment type="caution">
    <text evidence="1">The sequence shown here is derived from an EMBL/GenBank/DDBJ whole genome shotgun (WGS) entry which is preliminary data.</text>
</comment>
<name>A0AC61PQF1_9FIRM</name>